<evidence type="ECO:0000256" key="4">
    <source>
        <dbReference type="ARBA" id="ARBA00022825"/>
    </source>
</evidence>
<dbReference type="Gene3D" id="1.25.40.20">
    <property type="entry name" value="Ankyrin repeat-containing domain"/>
    <property type="match status" value="1"/>
</dbReference>
<accession>A0AAJ0M3P0</accession>
<organism evidence="7 8">
    <name type="scientific">Chaetomium strumarium</name>
    <dbReference type="NCBI Taxonomy" id="1170767"/>
    <lineage>
        <taxon>Eukaryota</taxon>
        <taxon>Fungi</taxon>
        <taxon>Dikarya</taxon>
        <taxon>Ascomycota</taxon>
        <taxon>Pezizomycotina</taxon>
        <taxon>Sordariomycetes</taxon>
        <taxon>Sordariomycetidae</taxon>
        <taxon>Sordariales</taxon>
        <taxon>Chaetomiaceae</taxon>
        <taxon>Chaetomium</taxon>
    </lineage>
</organism>
<dbReference type="PANTHER" id="PTHR43806">
    <property type="entry name" value="PEPTIDASE S8"/>
    <property type="match status" value="1"/>
</dbReference>
<keyword evidence="8" id="KW-1185">Reference proteome</keyword>
<dbReference type="InterPro" id="IPR000209">
    <property type="entry name" value="Peptidase_S8/S53_dom"/>
</dbReference>
<comment type="caution">
    <text evidence="7">The sequence shown here is derived from an EMBL/GenBank/DDBJ whole genome shotgun (WGS) entry which is preliminary data.</text>
</comment>
<comment type="similarity">
    <text evidence="1">Belongs to the peptidase S8 family.</text>
</comment>
<dbReference type="SUPFAM" id="SSF52743">
    <property type="entry name" value="Subtilisin-like"/>
    <property type="match status" value="1"/>
</dbReference>
<gene>
    <name evidence="7" type="ORF">B0T15DRAFT_86228</name>
</gene>
<dbReference type="InterPro" id="IPR036852">
    <property type="entry name" value="Peptidase_S8/S53_dom_sf"/>
</dbReference>
<evidence type="ECO:0000256" key="2">
    <source>
        <dbReference type="ARBA" id="ARBA00022670"/>
    </source>
</evidence>
<evidence type="ECO:0000313" key="7">
    <source>
        <dbReference type="EMBL" id="KAK3307832.1"/>
    </source>
</evidence>
<dbReference type="InterPro" id="IPR015500">
    <property type="entry name" value="Peptidase_S8_subtilisin-rel"/>
</dbReference>
<evidence type="ECO:0000256" key="5">
    <source>
        <dbReference type="SAM" id="MobiDB-lite"/>
    </source>
</evidence>
<reference evidence="7" key="2">
    <citation type="submission" date="2023-06" db="EMBL/GenBank/DDBJ databases">
        <authorList>
            <consortium name="Lawrence Berkeley National Laboratory"/>
            <person name="Mondo S.J."/>
            <person name="Hensen N."/>
            <person name="Bonometti L."/>
            <person name="Westerberg I."/>
            <person name="Brannstrom I.O."/>
            <person name="Guillou S."/>
            <person name="Cros-Aarteil S."/>
            <person name="Calhoun S."/>
            <person name="Haridas S."/>
            <person name="Kuo A."/>
            <person name="Pangilinan J."/>
            <person name="Riley R."/>
            <person name="Labutti K."/>
            <person name="Andreopoulos B."/>
            <person name="Lipzen A."/>
            <person name="Chen C."/>
            <person name="Yanf M."/>
            <person name="Daum C."/>
            <person name="Ng V."/>
            <person name="Clum A."/>
            <person name="Steindorff A."/>
            <person name="Ohm R."/>
            <person name="Martin F."/>
            <person name="Silar P."/>
            <person name="Natvig D."/>
            <person name="Lalanne C."/>
            <person name="Gautier V."/>
            <person name="Ament-Velasquez S.L."/>
            <person name="Kruys A."/>
            <person name="Hutchinson M.I."/>
            <person name="Powell A.J."/>
            <person name="Barry K."/>
            <person name="Miller A.N."/>
            <person name="Grigoriev I.V."/>
            <person name="Debuchy R."/>
            <person name="Gladieux P."/>
            <person name="Thoren M.H."/>
            <person name="Johannesson H."/>
        </authorList>
    </citation>
    <scope>NUCLEOTIDE SEQUENCE</scope>
    <source>
        <strain evidence="7">CBS 333.67</strain>
    </source>
</reference>
<dbReference type="Proteomes" id="UP001273166">
    <property type="component" value="Unassembled WGS sequence"/>
</dbReference>
<protein>
    <recommendedName>
        <fullName evidence="6">Peptidase S8/S53 domain-containing protein</fullName>
    </recommendedName>
</protein>
<dbReference type="EMBL" id="JAUDZG010000002">
    <property type="protein sequence ID" value="KAK3307832.1"/>
    <property type="molecule type" value="Genomic_DNA"/>
</dbReference>
<feature type="region of interest" description="Disordered" evidence="5">
    <location>
        <begin position="739"/>
        <end position="776"/>
    </location>
</feature>
<keyword evidence="2" id="KW-0645">Protease</keyword>
<dbReference type="PRINTS" id="PR00723">
    <property type="entry name" value="SUBTILISIN"/>
</dbReference>
<dbReference type="InterPro" id="IPR036770">
    <property type="entry name" value="Ankyrin_rpt-contain_sf"/>
</dbReference>
<keyword evidence="4" id="KW-0720">Serine protease</keyword>
<dbReference type="PANTHER" id="PTHR43806:SF58">
    <property type="entry name" value="ALKALINE PROTEASE 1-RELATED"/>
    <property type="match status" value="1"/>
</dbReference>
<proteinExistence type="inferred from homology"/>
<evidence type="ECO:0000256" key="3">
    <source>
        <dbReference type="ARBA" id="ARBA00022801"/>
    </source>
</evidence>
<dbReference type="RefSeq" id="XP_062723612.1">
    <property type="nucleotide sequence ID" value="XM_062871398.1"/>
</dbReference>
<name>A0AAJ0M3P0_9PEZI</name>
<dbReference type="AlphaFoldDB" id="A0AAJ0M3P0"/>
<dbReference type="GO" id="GO:0006508">
    <property type="term" value="P:proteolysis"/>
    <property type="evidence" value="ECO:0007669"/>
    <property type="project" value="UniProtKB-KW"/>
</dbReference>
<feature type="compositionally biased region" description="Polar residues" evidence="5">
    <location>
        <begin position="751"/>
        <end position="765"/>
    </location>
</feature>
<dbReference type="GeneID" id="87890227"/>
<dbReference type="GO" id="GO:0004252">
    <property type="term" value="F:serine-type endopeptidase activity"/>
    <property type="evidence" value="ECO:0007669"/>
    <property type="project" value="InterPro"/>
</dbReference>
<dbReference type="Gene3D" id="3.40.50.200">
    <property type="entry name" value="Peptidase S8/S53 domain"/>
    <property type="match status" value="1"/>
</dbReference>
<evidence type="ECO:0000259" key="6">
    <source>
        <dbReference type="Pfam" id="PF00082"/>
    </source>
</evidence>
<feature type="domain" description="Peptidase S8/S53" evidence="6">
    <location>
        <begin position="718"/>
        <end position="982"/>
    </location>
</feature>
<dbReference type="InterPro" id="IPR050131">
    <property type="entry name" value="Peptidase_S8_subtilisin-like"/>
</dbReference>
<dbReference type="Pfam" id="PF00082">
    <property type="entry name" value="Peptidase_S8"/>
    <property type="match status" value="1"/>
</dbReference>
<evidence type="ECO:0000313" key="8">
    <source>
        <dbReference type="Proteomes" id="UP001273166"/>
    </source>
</evidence>
<keyword evidence="3" id="KW-0378">Hydrolase</keyword>
<reference evidence="7" key="1">
    <citation type="journal article" date="2023" name="Mol. Phylogenet. Evol.">
        <title>Genome-scale phylogeny and comparative genomics of the fungal order Sordariales.</title>
        <authorList>
            <person name="Hensen N."/>
            <person name="Bonometti L."/>
            <person name="Westerberg I."/>
            <person name="Brannstrom I.O."/>
            <person name="Guillou S."/>
            <person name="Cros-Aarteil S."/>
            <person name="Calhoun S."/>
            <person name="Haridas S."/>
            <person name="Kuo A."/>
            <person name="Mondo S."/>
            <person name="Pangilinan J."/>
            <person name="Riley R."/>
            <person name="LaButti K."/>
            <person name="Andreopoulos B."/>
            <person name="Lipzen A."/>
            <person name="Chen C."/>
            <person name="Yan M."/>
            <person name="Daum C."/>
            <person name="Ng V."/>
            <person name="Clum A."/>
            <person name="Steindorff A."/>
            <person name="Ohm R.A."/>
            <person name="Martin F."/>
            <person name="Silar P."/>
            <person name="Natvig D.O."/>
            <person name="Lalanne C."/>
            <person name="Gautier V."/>
            <person name="Ament-Velasquez S.L."/>
            <person name="Kruys A."/>
            <person name="Hutchinson M.I."/>
            <person name="Powell A.J."/>
            <person name="Barry K."/>
            <person name="Miller A.N."/>
            <person name="Grigoriev I.V."/>
            <person name="Debuchy R."/>
            <person name="Gladieux P."/>
            <person name="Hiltunen Thoren M."/>
            <person name="Johannesson H."/>
        </authorList>
    </citation>
    <scope>NUCLEOTIDE SEQUENCE</scope>
    <source>
        <strain evidence="7">CBS 333.67</strain>
    </source>
</reference>
<sequence>MDYTKTQATGSSVDMEKDINDSWAKFQKKLDLSSSFGYLVNGLHRDLVSALKRASEQGVREEEASRQISRFLFPVDEEKRLDRKKDRYRNAAEDKSIMDDCVRWVILSAAVTPDSNDQEQNILDTILRERGYLAFENINHEPIKNSCRSKAHQDKSLKSEKSTIFHQAIRHRNAKAIEIILSRGKDFCDKVRTGTVPRRDGAFWPAEDAASPKLDLLLHVAGHKDKHANTALDILAEDIDEQYTFEALKTLLDKLPGLVEKADKLFETALENDKFEIAAKLLEPKEGQKLFATSKYIKKALAKVTPADEESSGNPRMKMVQDLLSHAGTEARFNIEVLGNLIHHGLMKTWDTIAKDVPEECQRRLLHLAVLRRNFEFARRFLKEYPKLAKEKVSFPEFHKSLDSTAIEEGFYPLWYNNKQWDEGKRGWVDCKGDKSIRSLIVHHTIRTEKKMQDLAITFQKSGEPAKDLCFDLSGFTSKRYQVSDLVESLTDDEKKLVEYEETLRYVELPPLDLNAEKWETFHENKYLAVEHREAFKILKWLRNKHQVQNIISLKVPDRLINPHDEWAIAAEVKKFKVENLDWRFLDMSIYVLEEGEVRDRIRELDLYASGKHAPIRHWLSSEGVQSLRNLRIHVIQEMGSEQFCEATVKRIKEEFEFLEPRVSVTVLAEFWNGRPKQPNLNELAQRVAPQLSQFIRSYRMLAHTRRQEDPNKGFMPIKVAIIDNGILSIAPKAQDKLRAASGVGKEQRPKSGSTKDQPNNQDNANRPAGKENSSSDWAEFFGDNSLSSRIELGCSFVGETAKLSPWSFASNPHGTQMANLICAIDPLCKLYVAKVADGMSGIKPERVARAIEWAISKGVDVISMSFTMLDSHDDLKTQMNIANTKNIVMVCSYHDEGSRVFEAWPAAHQSSSKMVIAACDKYGKLIRDVAENDKPLYDYKVEAVDVPAGAIPFLDSNDRISGSSVATALVAGLSSLILSCYRLAHPQLSANTRYQQQKMPIDIIKEHLDRMRNGPADKYLLLENFAKTKEQSKDGSILGPSDVFAELFGLKKQVRLGA</sequence>
<evidence type="ECO:0000256" key="1">
    <source>
        <dbReference type="ARBA" id="ARBA00011073"/>
    </source>
</evidence>